<proteinExistence type="predicted"/>
<name>A0AC35FSM6_9BILA</name>
<dbReference type="WBParaSite" id="PS1159_v2.g20028.t1">
    <property type="protein sequence ID" value="PS1159_v2.g20028.t1"/>
    <property type="gene ID" value="PS1159_v2.g20028"/>
</dbReference>
<accession>A0AC35FSM6</accession>
<protein>
    <submittedName>
        <fullName evidence="2">Uncharacterized protein</fullName>
    </submittedName>
</protein>
<evidence type="ECO:0000313" key="1">
    <source>
        <dbReference type="Proteomes" id="UP000887580"/>
    </source>
</evidence>
<reference evidence="2" key="1">
    <citation type="submission" date="2022-11" db="UniProtKB">
        <authorList>
            <consortium name="WormBaseParasite"/>
        </authorList>
    </citation>
    <scope>IDENTIFICATION</scope>
</reference>
<dbReference type="Proteomes" id="UP000887580">
    <property type="component" value="Unplaced"/>
</dbReference>
<sequence length="82" mass="9200">MAPPEYGPRDIKKEKIYNAASAIAGNGINSLLLISTFCGIIIWIHLIGTIITSSFISFRIWITLIGMVIFISLIHLERERLN</sequence>
<organism evidence="1 2">
    <name type="scientific">Panagrolaimus sp. PS1159</name>
    <dbReference type="NCBI Taxonomy" id="55785"/>
    <lineage>
        <taxon>Eukaryota</taxon>
        <taxon>Metazoa</taxon>
        <taxon>Ecdysozoa</taxon>
        <taxon>Nematoda</taxon>
        <taxon>Chromadorea</taxon>
        <taxon>Rhabditida</taxon>
        <taxon>Tylenchina</taxon>
        <taxon>Panagrolaimomorpha</taxon>
        <taxon>Panagrolaimoidea</taxon>
        <taxon>Panagrolaimidae</taxon>
        <taxon>Panagrolaimus</taxon>
    </lineage>
</organism>
<evidence type="ECO:0000313" key="2">
    <source>
        <dbReference type="WBParaSite" id="PS1159_v2.g20028.t1"/>
    </source>
</evidence>